<evidence type="ECO:0000256" key="5">
    <source>
        <dbReference type="ARBA" id="ARBA00022538"/>
    </source>
</evidence>
<dbReference type="Pfam" id="PF00027">
    <property type="entry name" value="cNMP_binding"/>
    <property type="match status" value="1"/>
</dbReference>
<keyword evidence="6" id="KW-0116">cAMP-binding</keyword>
<keyword evidence="5" id="KW-0633">Potassium transport</keyword>
<dbReference type="InterPro" id="IPR000595">
    <property type="entry name" value="cNMP-bd_dom"/>
</dbReference>
<evidence type="ECO:0000256" key="9">
    <source>
        <dbReference type="ARBA" id="ARBA00022826"/>
    </source>
</evidence>
<evidence type="ECO:0000313" key="22">
    <source>
        <dbReference type="EMBL" id="MBB5533638.1"/>
    </source>
</evidence>
<dbReference type="GO" id="GO:0030552">
    <property type="term" value="F:cAMP binding"/>
    <property type="evidence" value="ECO:0007669"/>
    <property type="project" value="UniProtKB-KW"/>
</dbReference>
<dbReference type="Gene3D" id="2.60.120.10">
    <property type="entry name" value="Jelly Rolls"/>
    <property type="match status" value="1"/>
</dbReference>
<evidence type="ECO:0000256" key="6">
    <source>
        <dbReference type="ARBA" id="ARBA00022566"/>
    </source>
</evidence>
<dbReference type="PROSITE" id="PS00888">
    <property type="entry name" value="CNMP_BINDING_1"/>
    <property type="match status" value="1"/>
</dbReference>
<comment type="subunit">
    <text evidence="2">Homotetramer.</text>
</comment>
<keyword evidence="13 20" id="KW-0472">Membrane</keyword>
<evidence type="ECO:0000256" key="7">
    <source>
        <dbReference type="ARBA" id="ARBA00022692"/>
    </source>
</evidence>
<dbReference type="InterPro" id="IPR050866">
    <property type="entry name" value="CNG_cation_channel"/>
</dbReference>
<dbReference type="RefSeq" id="WP_018323942.1">
    <property type="nucleotide sequence ID" value="NZ_JACHBK010000001.1"/>
</dbReference>
<evidence type="ECO:0000256" key="8">
    <source>
        <dbReference type="ARBA" id="ARBA00022741"/>
    </source>
</evidence>
<dbReference type="Proteomes" id="UP000585507">
    <property type="component" value="Unassembled WGS sequence"/>
</dbReference>
<evidence type="ECO:0000313" key="23">
    <source>
        <dbReference type="Proteomes" id="UP000585507"/>
    </source>
</evidence>
<evidence type="ECO:0000256" key="14">
    <source>
        <dbReference type="ARBA" id="ARBA00023149"/>
    </source>
</evidence>
<keyword evidence="3" id="KW-0813">Transport</keyword>
<dbReference type="PANTHER" id="PTHR45638:SF11">
    <property type="entry name" value="CYCLIC NUCLEOTIDE-GATED CATION CHANNEL SUBUNIT A"/>
    <property type="match status" value="1"/>
</dbReference>
<dbReference type="InterPro" id="IPR027378">
    <property type="entry name" value="Nucleotide_channel_N"/>
</dbReference>
<feature type="transmembrane region" description="Helical" evidence="20">
    <location>
        <begin position="43"/>
        <end position="62"/>
    </location>
</feature>
<evidence type="ECO:0000256" key="15">
    <source>
        <dbReference type="ARBA" id="ARBA00023286"/>
    </source>
</evidence>
<feature type="region of interest" description="Disordered" evidence="19">
    <location>
        <begin position="348"/>
        <end position="368"/>
    </location>
</feature>
<dbReference type="Gene3D" id="1.10.287.70">
    <property type="match status" value="1"/>
</dbReference>
<protein>
    <submittedName>
        <fullName evidence="22">Voltage-gated potassium channel</fullName>
    </submittedName>
</protein>
<feature type="domain" description="Cyclic nucleotide-binding" evidence="21">
    <location>
        <begin position="235"/>
        <end position="348"/>
    </location>
</feature>
<dbReference type="SUPFAM" id="SSF51206">
    <property type="entry name" value="cAMP-binding domain-like"/>
    <property type="match status" value="1"/>
</dbReference>
<keyword evidence="16 22" id="KW-0407">Ion channel</keyword>
<comment type="similarity">
    <text evidence="18">Belongs to the potassium channel family.</text>
</comment>
<keyword evidence="15" id="KW-1071">Ligand-gated ion channel</keyword>
<evidence type="ECO:0000256" key="19">
    <source>
        <dbReference type="SAM" id="MobiDB-lite"/>
    </source>
</evidence>
<evidence type="ECO:0000259" key="21">
    <source>
        <dbReference type="PROSITE" id="PS50042"/>
    </source>
</evidence>
<evidence type="ECO:0000256" key="10">
    <source>
        <dbReference type="ARBA" id="ARBA00022958"/>
    </source>
</evidence>
<comment type="subcellular location">
    <subcellularLocation>
        <location evidence="1">Cell membrane</location>
        <topology evidence="1">Multi-pass membrane protein</topology>
    </subcellularLocation>
</comment>
<feature type="transmembrane region" description="Helical" evidence="20">
    <location>
        <begin position="191"/>
        <end position="215"/>
    </location>
</feature>
<keyword evidence="8" id="KW-0547">Nucleotide-binding</keyword>
<dbReference type="CDD" id="cd00038">
    <property type="entry name" value="CAP_ED"/>
    <property type="match status" value="1"/>
</dbReference>
<dbReference type="PRINTS" id="PR00169">
    <property type="entry name" value="KCHANNEL"/>
</dbReference>
<keyword evidence="4" id="KW-1003">Cell membrane</keyword>
<comment type="function">
    <text evidence="17">Cyclic nucleotide-regulated potassium channel activated by cAMP.</text>
</comment>
<keyword evidence="9" id="KW-0631">Potassium channel</keyword>
<keyword evidence="23" id="KW-1185">Reference proteome</keyword>
<keyword evidence="7 20" id="KW-0812">Transmembrane</keyword>
<reference evidence="22 23" key="1">
    <citation type="submission" date="2020-08" db="EMBL/GenBank/DDBJ databases">
        <title>Genomic Encyclopedia of Type Strains, Phase IV (KMG-V): Genome sequencing to study the core and pangenomes of soil and plant-associated prokaryotes.</title>
        <authorList>
            <person name="Whitman W."/>
        </authorList>
    </citation>
    <scope>NUCLEOTIDE SEQUENCE [LARGE SCALE GENOMIC DNA]</scope>
    <source>
        <strain evidence="22 23">SEMIA 4084</strain>
    </source>
</reference>
<evidence type="ECO:0000256" key="2">
    <source>
        <dbReference type="ARBA" id="ARBA00011881"/>
    </source>
</evidence>
<evidence type="ECO:0000256" key="12">
    <source>
        <dbReference type="ARBA" id="ARBA00023065"/>
    </source>
</evidence>
<evidence type="ECO:0000256" key="11">
    <source>
        <dbReference type="ARBA" id="ARBA00022989"/>
    </source>
</evidence>
<dbReference type="SUPFAM" id="SSF81324">
    <property type="entry name" value="Voltage-gated potassium channels"/>
    <property type="match status" value="1"/>
</dbReference>
<keyword evidence="14" id="KW-0114">cAMP</keyword>
<evidence type="ECO:0000256" key="1">
    <source>
        <dbReference type="ARBA" id="ARBA00004651"/>
    </source>
</evidence>
<accession>A0A7W8U6G7</accession>
<organism evidence="22 23">
    <name type="scientific">Rhizobium giardinii</name>
    <dbReference type="NCBI Taxonomy" id="56731"/>
    <lineage>
        <taxon>Bacteria</taxon>
        <taxon>Pseudomonadati</taxon>
        <taxon>Pseudomonadota</taxon>
        <taxon>Alphaproteobacteria</taxon>
        <taxon>Hyphomicrobiales</taxon>
        <taxon>Rhizobiaceae</taxon>
        <taxon>Rhizobium/Agrobacterium group</taxon>
        <taxon>Rhizobium</taxon>
    </lineage>
</organism>
<dbReference type="InterPro" id="IPR018488">
    <property type="entry name" value="cNMP-bd_CS"/>
</dbReference>
<evidence type="ECO:0000256" key="17">
    <source>
        <dbReference type="ARBA" id="ARBA00058429"/>
    </source>
</evidence>
<dbReference type="GO" id="GO:0005886">
    <property type="term" value="C:plasma membrane"/>
    <property type="evidence" value="ECO:0007669"/>
    <property type="project" value="UniProtKB-SubCell"/>
</dbReference>
<evidence type="ECO:0000256" key="3">
    <source>
        <dbReference type="ARBA" id="ARBA00022448"/>
    </source>
</evidence>
<evidence type="ECO:0000256" key="18">
    <source>
        <dbReference type="ARBA" id="ARBA00060926"/>
    </source>
</evidence>
<dbReference type="Gene3D" id="1.20.120.540">
    <property type="entry name" value="Voltage-gated potassium channels"/>
    <property type="match status" value="1"/>
</dbReference>
<dbReference type="InterPro" id="IPR013099">
    <property type="entry name" value="K_chnl_dom"/>
</dbReference>
<sequence length="368" mass="39730">MSALSFSKISAPLDGLLVAAGLVAVAALTTPDLTGRTSFALELLLASIWAIYVLQLIGTVIMQRTRNVRDRMPAIAVDALAVLVPLAAFLLDDTRDQSLYCAVWLLKPLRDSTFFRLMGRVLTNEARNLIGVTSVFGILLFGAALIAYILERDVQPDRFGSIPQAMWWAVVTLSTTGYGDVIPQSFAGRVLAGLVMMCGIGIFALWAGLLATGFYEEVRRQDFVRNWQLVAAVPLFQKLGTAALVEVVRALRPRVVPAGTVICRKGDTGDRMFFIVEGRVSVATPNPVELGSGSFFGEMALISGEPRSATVSAITEVSLLSLYSVDFQMLSKSSPEIAEIIRKTALERRGVTPDPTAPPMGKDTKSTS</sequence>
<evidence type="ECO:0000256" key="13">
    <source>
        <dbReference type="ARBA" id="ARBA00023136"/>
    </source>
</evidence>
<dbReference type="Gene3D" id="1.20.5.110">
    <property type="match status" value="1"/>
</dbReference>
<dbReference type="EMBL" id="JACHBK010000001">
    <property type="protein sequence ID" value="MBB5533638.1"/>
    <property type="molecule type" value="Genomic_DNA"/>
</dbReference>
<dbReference type="AlphaFoldDB" id="A0A7W8U6G7"/>
<dbReference type="FunFam" id="1.10.287.70:FF:000181">
    <property type="entry name" value="Cyclic nucleotide-gated potassium channel mll3241"/>
    <property type="match status" value="1"/>
</dbReference>
<name>A0A7W8U6G7_9HYPH</name>
<dbReference type="GO" id="GO:0044877">
    <property type="term" value="F:protein-containing complex binding"/>
    <property type="evidence" value="ECO:0007669"/>
    <property type="project" value="TreeGrafter"/>
</dbReference>
<feature type="transmembrane region" description="Helical" evidence="20">
    <location>
        <begin position="129"/>
        <end position="150"/>
    </location>
</feature>
<dbReference type="GO" id="GO:0005221">
    <property type="term" value="F:intracellularly cyclic nucleotide-activated monoatomic cation channel activity"/>
    <property type="evidence" value="ECO:0007669"/>
    <property type="project" value="InterPro"/>
</dbReference>
<dbReference type="GO" id="GO:0005267">
    <property type="term" value="F:potassium channel activity"/>
    <property type="evidence" value="ECO:0007669"/>
    <property type="project" value="UniProtKB-KW"/>
</dbReference>
<comment type="caution">
    <text evidence="22">The sequence shown here is derived from an EMBL/GenBank/DDBJ whole genome shotgun (WGS) entry which is preliminary data.</text>
</comment>
<dbReference type="InterPro" id="IPR018490">
    <property type="entry name" value="cNMP-bd_dom_sf"/>
</dbReference>
<proteinExistence type="inferred from homology"/>
<evidence type="ECO:0000256" key="4">
    <source>
        <dbReference type="ARBA" id="ARBA00022475"/>
    </source>
</evidence>
<dbReference type="PROSITE" id="PS50042">
    <property type="entry name" value="CNMP_BINDING_3"/>
    <property type="match status" value="1"/>
</dbReference>
<dbReference type="SMART" id="SM00100">
    <property type="entry name" value="cNMP"/>
    <property type="match status" value="1"/>
</dbReference>
<keyword evidence="11 20" id="KW-1133">Transmembrane helix</keyword>
<dbReference type="InterPro" id="IPR014710">
    <property type="entry name" value="RmlC-like_jellyroll"/>
</dbReference>
<dbReference type="PROSITE" id="PS00889">
    <property type="entry name" value="CNMP_BINDING_2"/>
    <property type="match status" value="1"/>
</dbReference>
<dbReference type="Pfam" id="PF07885">
    <property type="entry name" value="Ion_trans_2"/>
    <property type="match status" value="1"/>
</dbReference>
<keyword evidence="10" id="KW-0630">Potassium</keyword>
<dbReference type="PANTHER" id="PTHR45638">
    <property type="entry name" value="CYCLIC NUCLEOTIDE-GATED CATION CHANNEL SUBUNIT A"/>
    <property type="match status" value="1"/>
</dbReference>
<evidence type="ECO:0000256" key="16">
    <source>
        <dbReference type="ARBA" id="ARBA00023303"/>
    </source>
</evidence>
<gene>
    <name evidence="22" type="ORF">GGD55_000299</name>
</gene>
<evidence type="ECO:0000256" key="20">
    <source>
        <dbReference type="SAM" id="Phobius"/>
    </source>
</evidence>
<keyword evidence="12" id="KW-0406">Ion transport</keyword>